<feature type="compositionally biased region" description="Low complexity" evidence="1">
    <location>
        <begin position="83"/>
        <end position="95"/>
    </location>
</feature>
<evidence type="ECO:0000256" key="1">
    <source>
        <dbReference type="SAM" id="MobiDB-lite"/>
    </source>
</evidence>
<gene>
    <name evidence="2" type="ORF">GCM10010393_35360</name>
</gene>
<dbReference type="EMBL" id="BAAASR010000018">
    <property type="protein sequence ID" value="GAA2499868.1"/>
    <property type="molecule type" value="Genomic_DNA"/>
</dbReference>
<accession>A0ABN3MDG6</accession>
<feature type="region of interest" description="Disordered" evidence="1">
    <location>
        <begin position="78"/>
        <end position="99"/>
    </location>
</feature>
<keyword evidence="3" id="KW-1185">Reference proteome</keyword>
<comment type="caution">
    <text evidence="2">The sequence shown here is derived from an EMBL/GenBank/DDBJ whole genome shotgun (WGS) entry which is preliminary data.</text>
</comment>
<protein>
    <submittedName>
        <fullName evidence="2">Uncharacterized protein</fullName>
    </submittedName>
</protein>
<evidence type="ECO:0000313" key="2">
    <source>
        <dbReference type="EMBL" id="GAA2499868.1"/>
    </source>
</evidence>
<dbReference type="Proteomes" id="UP001499942">
    <property type="component" value="Unassembled WGS sequence"/>
</dbReference>
<dbReference type="RefSeq" id="WP_344362100.1">
    <property type="nucleotide sequence ID" value="NZ_BAAASR010000018.1"/>
</dbReference>
<name>A0ABN3MDG6_9ACTN</name>
<reference evidence="2 3" key="1">
    <citation type="journal article" date="2019" name="Int. J. Syst. Evol. Microbiol.">
        <title>The Global Catalogue of Microorganisms (GCM) 10K type strain sequencing project: providing services to taxonomists for standard genome sequencing and annotation.</title>
        <authorList>
            <consortium name="The Broad Institute Genomics Platform"/>
            <consortium name="The Broad Institute Genome Sequencing Center for Infectious Disease"/>
            <person name="Wu L."/>
            <person name="Ma J."/>
        </authorList>
    </citation>
    <scope>NUCLEOTIDE SEQUENCE [LARGE SCALE GENOMIC DNA]</scope>
    <source>
        <strain evidence="2 3">JCM 5062</strain>
    </source>
</reference>
<sequence>MSSRAHAAAGPLLDRVARAHPAALGDGVRTTERNDHMTVLLKPGDPGNVPQSARDVARVCPHSSMPGIAHLAPSGARAAPVDASTAPAPRATAEAEGGGTSAKVINGAVPYAVPAAERHGRGVSFAEATVRDGTALPAQEVVETVETVETVEADPVAMPAVPGEAWPAAVDGRRVGAADGYEVVPRAAGAYRGGVNAAEPTRRSR</sequence>
<evidence type="ECO:0000313" key="3">
    <source>
        <dbReference type="Proteomes" id="UP001499942"/>
    </source>
</evidence>
<proteinExistence type="predicted"/>
<organism evidence="2 3">
    <name type="scientific">Streptomyces gobitricini</name>
    <dbReference type="NCBI Taxonomy" id="68211"/>
    <lineage>
        <taxon>Bacteria</taxon>
        <taxon>Bacillati</taxon>
        <taxon>Actinomycetota</taxon>
        <taxon>Actinomycetes</taxon>
        <taxon>Kitasatosporales</taxon>
        <taxon>Streptomycetaceae</taxon>
        <taxon>Streptomyces</taxon>
    </lineage>
</organism>